<comment type="similarity">
    <text evidence="12">Belongs to the TRAFAC class myosin-kinesin ATPase superfamily. Myosin family.</text>
</comment>
<feature type="domain" description="Myosin motor" evidence="15">
    <location>
        <begin position="330"/>
        <end position="1077"/>
    </location>
</feature>
<keyword evidence="11" id="KW-0966">Cell projection</keyword>
<evidence type="ECO:0000256" key="1">
    <source>
        <dbReference type="ARBA" id="ARBA00004245"/>
    </source>
</evidence>
<dbReference type="eggNOG" id="KOG0587">
    <property type="taxonomic scope" value="Eukaryota"/>
</dbReference>
<dbReference type="SUPFAM" id="SSF52540">
    <property type="entry name" value="P-loop containing nucleoside triphosphate hydrolases"/>
    <property type="match status" value="1"/>
</dbReference>
<dbReference type="GO" id="GO:0004674">
    <property type="term" value="F:protein serine/threonine kinase activity"/>
    <property type="evidence" value="ECO:0000318"/>
    <property type="project" value="GO_Central"/>
</dbReference>
<dbReference type="SMART" id="SM00220">
    <property type="entry name" value="S_TKc"/>
    <property type="match status" value="1"/>
</dbReference>
<sequence>MTLTRLKNPGGIVDLKEVVGEGAYGKVHRGVLKNLKQIVAVKIIPIVPEEKEEIALELQVLAKFSSHHNIARFYGGYFQPVPREDKDGILRKQLWLVMQYCANGTATRLVKALRKPKPKHVIAYIMKEALNGLAYLHDNKIIHRDIKGGNILLTRGFRVKLVDFGVCAQLQHESSKRDTVIGTPYWMAPEVIMCDLSPPGTVHYDARADIWSLAITAIELADGEPPLSKMPAMKALHKIPSNKPPTLSSNHKWTKYFYEFLVVALKKNPTKRPNAEQLKSHPWLAKVEEEKSLETLRHLAEEYLPKPKEFKHREWFAEDDVRQNGEDDMRATDNLAKMRNFSEAAIVTTLQQRYAKDIIYTDIGDILVACNPFKSIDIYNRNFQEVFSASNQQRNPFPHVYNMAQATMRSLVHSGQNQCCIISGESGAGKTETAKYFVRQLLYTAAHHASGAFDATQWSSLEQRILASNPILEAFGNAKTIMNNNSSRFGKFLLIKFDTRHRLQGVSIAQYLLEKSRVVQQGPSERNFHVFYYLVSGNDITAERNALLLNTSLDFVYLGGTSTENLAALEDMGQDEAVKGYATLMSEMLALGFSGAELVEVKLILALILHLGNVSFGVVDGAESAEVFGLAALKHCSSLLGVELDVLSRALTKRVTVLRGEEMVKPLKPFQAEDNRDAAAKAIYGRLFAWIVTRINNTLLPDLEEEMREVGVLDIFGFENFRLNSFEQLCINVANEQLQYYFNQNVFAWELEELKSEGVNVANITFENNKPLLDMFLQRPHGLFAILDEESYFPQATDESLANKLHTNFANANKYYGAPKSSHTLEFSINHFASQVHYNLPGFLEKNRDRLSEGVERMLLECGIPLVRMFFRHEVGATGIMGSNWQADIDRSNATTVLRSLTPDKFRNQLRRKASMDRAALTPQAAPQHGKAKKAPTVSTHFRQSLTDLMSKMMQAQPHFVRCIKPNPRQIGDRFEEEFVLRQLQYTGVMQTVEIRKEGFPVRLDFDEFVRRYQVLGYRPGALLEESKAQLACVKILTQAGIEQNSQGASRSSVWELGKTKIFLKYFVTDRLAAQLEKHGEAAVSLQRAAKGFWARRNLKRLRLERD</sequence>
<reference evidence="16 17" key="1">
    <citation type="journal article" date="2008" name="Nature">
        <title>The genome of the choanoflagellate Monosiga brevicollis and the origin of metazoans.</title>
        <authorList>
            <consortium name="JGI Sequencing"/>
            <person name="King N."/>
            <person name="Westbrook M.J."/>
            <person name="Young S.L."/>
            <person name="Kuo A."/>
            <person name="Abedin M."/>
            <person name="Chapman J."/>
            <person name="Fairclough S."/>
            <person name="Hellsten U."/>
            <person name="Isogai Y."/>
            <person name="Letunic I."/>
            <person name="Marr M."/>
            <person name="Pincus D."/>
            <person name="Putnam N."/>
            <person name="Rokas A."/>
            <person name="Wright K.J."/>
            <person name="Zuzow R."/>
            <person name="Dirks W."/>
            <person name="Good M."/>
            <person name="Goodstein D."/>
            <person name="Lemons D."/>
            <person name="Li W."/>
            <person name="Lyons J.B."/>
            <person name="Morris A."/>
            <person name="Nichols S."/>
            <person name="Richter D.J."/>
            <person name="Salamov A."/>
            <person name="Bork P."/>
            <person name="Lim W.A."/>
            <person name="Manning G."/>
            <person name="Miller W.T."/>
            <person name="McGinnis W."/>
            <person name="Shapiro H."/>
            <person name="Tjian R."/>
            <person name="Grigoriev I.V."/>
            <person name="Rokhsar D."/>
        </authorList>
    </citation>
    <scope>NUCLEOTIDE SEQUENCE [LARGE SCALE GENOMIC DNA]</scope>
    <source>
        <strain evidence="17">MX1 / ATCC 50154</strain>
    </source>
</reference>
<dbReference type="Proteomes" id="UP000001357">
    <property type="component" value="Unassembled WGS sequence"/>
</dbReference>
<dbReference type="EMBL" id="CH991546">
    <property type="protein sequence ID" value="EDQ90934.1"/>
    <property type="molecule type" value="Genomic_DNA"/>
</dbReference>
<dbReference type="RefSeq" id="XP_001744231.1">
    <property type="nucleotide sequence ID" value="XM_001744179.1"/>
</dbReference>
<dbReference type="GO" id="GO:0000146">
    <property type="term" value="F:microfilament motor activity"/>
    <property type="evidence" value="ECO:0000318"/>
    <property type="project" value="GO_Central"/>
</dbReference>
<dbReference type="STRING" id="81824.A9UUP0"/>
<evidence type="ECO:0000256" key="5">
    <source>
        <dbReference type="ARBA" id="ARBA00022741"/>
    </source>
</evidence>
<evidence type="ECO:0000256" key="6">
    <source>
        <dbReference type="ARBA" id="ARBA00022840"/>
    </source>
</evidence>
<proteinExistence type="inferred from homology"/>
<feature type="non-terminal residue" evidence="16">
    <location>
        <position position="1107"/>
    </location>
</feature>
<evidence type="ECO:0000256" key="12">
    <source>
        <dbReference type="PROSITE-ProRule" id="PRU00782"/>
    </source>
</evidence>
<keyword evidence="4" id="KW-0677">Repeat</keyword>
<dbReference type="GO" id="GO:0005524">
    <property type="term" value="F:ATP binding"/>
    <property type="evidence" value="ECO:0007669"/>
    <property type="project" value="UniProtKB-UniRule"/>
</dbReference>
<evidence type="ECO:0000256" key="11">
    <source>
        <dbReference type="ARBA" id="ARBA00023273"/>
    </source>
</evidence>
<keyword evidence="6 12" id="KW-0067">ATP-binding</keyword>
<dbReference type="GO" id="GO:0042995">
    <property type="term" value="C:cell projection"/>
    <property type="evidence" value="ECO:0007669"/>
    <property type="project" value="UniProtKB-SubCell"/>
</dbReference>
<dbReference type="Gene3D" id="1.20.58.530">
    <property type="match status" value="1"/>
</dbReference>
<feature type="binding site" evidence="13">
    <location>
        <position position="42"/>
    </location>
    <ligand>
        <name>ATP</name>
        <dbReference type="ChEBI" id="CHEBI:30616"/>
    </ligand>
</feature>
<dbReference type="PROSITE" id="PS00107">
    <property type="entry name" value="PROTEIN_KINASE_ATP"/>
    <property type="match status" value="1"/>
</dbReference>
<dbReference type="SUPFAM" id="SSF56112">
    <property type="entry name" value="Protein kinase-like (PK-like)"/>
    <property type="match status" value="1"/>
</dbReference>
<name>A9UUP0_MONBE</name>
<dbReference type="InParanoid" id="A9UUP0"/>
<protein>
    <submittedName>
        <fullName evidence="16">Uncharacterized protein</fullName>
    </submittedName>
</protein>
<dbReference type="InterPro" id="IPR000719">
    <property type="entry name" value="Prot_kinase_dom"/>
</dbReference>
<keyword evidence="9 12" id="KW-0009">Actin-binding</keyword>
<comment type="subcellular location">
    <subcellularLocation>
        <location evidence="2">Cell projection</location>
    </subcellularLocation>
    <subcellularLocation>
        <location evidence="1">Cytoplasm</location>
        <location evidence="1">Cytoskeleton</location>
    </subcellularLocation>
</comment>
<dbReference type="Gene3D" id="1.20.5.4820">
    <property type="match status" value="1"/>
</dbReference>
<evidence type="ECO:0000256" key="3">
    <source>
        <dbReference type="ARBA" id="ARBA00022490"/>
    </source>
</evidence>
<evidence type="ECO:0000313" key="16">
    <source>
        <dbReference type="EMBL" id="EDQ90934.1"/>
    </source>
</evidence>
<organism evidence="16 17">
    <name type="scientific">Monosiga brevicollis</name>
    <name type="common">Choanoflagellate</name>
    <dbReference type="NCBI Taxonomy" id="81824"/>
    <lineage>
        <taxon>Eukaryota</taxon>
        <taxon>Choanoflagellata</taxon>
        <taxon>Craspedida</taxon>
        <taxon>Salpingoecidae</taxon>
        <taxon>Monosiga</taxon>
    </lineage>
</organism>
<dbReference type="SMART" id="SM00242">
    <property type="entry name" value="MYSc"/>
    <property type="match status" value="1"/>
</dbReference>
<dbReference type="PRINTS" id="PR00193">
    <property type="entry name" value="MYOSINHEAVY"/>
</dbReference>
<dbReference type="GeneID" id="5889382"/>
<evidence type="ECO:0000256" key="4">
    <source>
        <dbReference type="ARBA" id="ARBA00022737"/>
    </source>
</evidence>
<evidence type="ECO:0000256" key="10">
    <source>
        <dbReference type="ARBA" id="ARBA00023212"/>
    </source>
</evidence>
<evidence type="ECO:0000256" key="9">
    <source>
        <dbReference type="ARBA" id="ARBA00023203"/>
    </source>
</evidence>
<dbReference type="GO" id="GO:0016459">
    <property type="term" value="C:myosin complex"/>
    <property type="evidence" value="ECO:0007669"/>
    <property type="project" value="UniProtKB-KW"/>
</dbReference>
<dbReference type="InterPro" id="IPR052409">
    <property type="entry name" value="Myosin-III_kinase_activity"/>
</dbReference>
<dbReference type="InterPro" id="IPR008271">
    <property type="entry name" value="Ser/Thr_kinase_AS"/>
</dbReference>
<evidence type="ECO:0000313" key="17">
    <source>
        <dbReference type="Proteomes" id="UP000001357"/>
    </source>
</evidence>
<dbReference type="Gene3D" id="3.40.850.10">
    <property type="entry name" value="Kinesin motor domain"/>
    <property type="match status" value="1"/>
</dbReference>
<dbReference type="InterPro" id="IPR001609">
    <property type="entry name" value="Myosin_head_motor_dom-like"/>
</dbReference>
<dbReference type="InterPro" id="IPR011009">
    <property type="entry name" value="Kinase-like_dom_sf"/>
</dbReference>
<dbReference type="FunCoup" id="A9UUP0">
    <property type="interactions" value="167"/>
</dbReference>
<dbReference type="Gene3D" id="1.10.10.820">
    <property type="match status" value="1"/>
</dbReference>
<feature type="domain" description="Protein kinase" evidence="14">
    <location>
        <begin position="13"/>
        <end position="284"/>
    </location>
</feature>
<feature type="binding site" evidence="12">
    <location>
        <begin position="424"/>
        <end position="431"/>
    </location>
    <ligand>
        <name>ATP</name>
        <dbReference type="ChEBI" id="CHEBI:30616"/>
    </ligand>
</feature>
<dbReference type="InterPro" id="IPR036961">
    <property type="entry name" value="Kinesin_motor_dom_sf"/>
</dbReference>
<dbReference type="PANTHER" id="PTHR46256:SF3">
    <property type="entry name" value="MYOSIN MOTOR DOMAIN-CONTAINING PROTEIN"/>
    <property type="match status" value="1"/>
</dbReference>
<evidence type="ECO:0000256" key="8">
    <source>
        <dbReference type="ARBA" id="ARBA00023175"/>
    </source>
</evidence>
<dbReference type="KEGG" id="mbr:MONBRDRAFT_15767"/>
<feature type="region of interest" description="Actin-binding" evidence="12">
    <location>
        <begin position="946"/>
        <end position="968"/>
    </location>
</feature>
<keyword evidence="7 12" id="KW-0518">Myosin</keyword>
<dbReference type="PROSITE" id="PS00108">
    <property type="entry name" value="PROTEIN_KINASE_ST"/>
    <property type="match status" value="1"/>
</dbReference>
<dbReference type="PROSITE" id="PS50096">
    <property type="entry name" value="IQ"/>
    <property type="match status" value="1"/>
</dbReference>
<evidence type="ECO:0000256" key="2">
    <source>
        <dbReference type="ARBA" id="ARBA00004316"/>
    </source>
</evidence>
<dbReference type="Pfam" id="PF00069">
    <property type="entry name" value="Pkinase"/>
    <property type="match status" value="1"/>
</dbReference>
<dbReference type="PANTHER" id="PTHR46256">
    <property type="entry name" value="AGAP011099-PA"/>
    <property type="match status" value="1"/>
</dbReference>
<dbReference type="InterPro" id="IPR027417">
    <property type="entry name" value="P-loop_NTPase"/>
</dbReference>
<dbReference type="Pfam" id="PF00063">
    <property type="entry name" value="Myosin_head"/>
    <property type="match status" value="1"/>
</dbReference>
<evidence type="ECO:0000256" key="7">
    <source>
        <dbReference type="ARBA" id="ARBA00023123"/>
    </source>
</evidence>
<keyword evidence="17" id="KW-1185">Reference proteome</keyword>
<keyword evidence="8 12" id="KW-0505">Motor protein</keyword>
<accession>A9UUP0</accession>
<dbReference type="GO" id="GO:0003779">
    <property type="term" value="F:actin binding"/>
    <property type="evidence" value="ECO:0007669"/>
    <property type="project" value="UniProtKB-KW"/>
</dbReference>
<dbReference type="AlphaFoldDB" id="A9UUP0"/>
<gene>
    <name evidence="16" type="ORF">MONBRDRAFT_15767</name>
</gene>
<dbReference type="CDD" id="cd00124">
    <property type="entry name" value="MYSc"/>
    <property type="match status" value="1"/>
</dbReference>
<keyword evidence="3" id="KW-0963">Cytoplasm</keyword>
<keyword evidence="5 12" id="KW-0547">Nucleotide-binding</keyword>
<dbReference type="PROSITE" id="PS51456">
    <property type="entry name" value="MYOSIN_MOTOR"/>
    <property type="match status" value="1"/>
</dbReference>
<dbReference type="Gene3D" id="1.10.510.10">
    <property type="entry name" value="Transferase(Phosphotransferase) domain 1"/>
    <property type="match status" value="1"/>
</dbReference>
<dbReference type="eggNOG" id="KOG4229">
    <property type="taxonomic scope" value="Eukaryota"/>
</dbReference>
<evidence type="ECO:0000259" key="14">
    <source>
        <dbReference type="PROSITE" id="PS50011"/>
    </source>
</evidence>
<dbReference type="GO" id="GO:0030832">
    <property type="term" value="P:regulation of actin filament length"/>
    <property type="evidence" value="ECO:0000318"/>
    <property type="project" value="GO_Central"/>
</dbReference>
<dbReference type="Gene3D" id="3.30.200.20">
    <property type="entry name" value="Phosphorylase Kinase, domain 1"/>
    <property type="match status" value="1"/>
</dbReference>
<dbReference type="FunFam" id="1.10.510.10:FF:000421">
    <property type="entry name" value="Serine/threonine-protein kinase PAK 6"/>
    <property type="match status" value="1"/>
</dbReference>
<dbReference type="PROSITE" id="PS50011">
    <property type="entry name" value="PROTEIN_KINASE_DOM"/>
    <property type="match status" value="1"/>
</dbReference>
<evidence type="ECO:0000256" key="13">
    <source>
        <dbReference type="PROSITE-ProRule" id="PRU10141"/>
    </source>
</evidence>
<dbReference type="InterPro" id="IPR017441">
    <property type="entry name" value="Protein_kinase_ATP_BS"/>
</dbReference>
<keyword evidence="10" id="KW-0206">Cytoskeleton</keyword>
<dbReference type="Gene3D" id="1.20.120.720">
    <property type="entry name" value="Myosin VI head, motor domain, U50 subdomain"/>
    <property type="match status" value="1"/>
</dbReference>
<evidence type="ECO:0000259" key="15">
    <source>
        <dbReference type="PROSITE" id="PS51456"/>
    </source>
</evidence>